<keyword evidence="7" id="KW-0472">Membrane</keyword>
<dbReference type="PANTHER" id="PTHR18934">
    <property type="entry name" value="ATP-DEPENDENT RNA HELICASE"/>
    <property type="match status" value="1"/>
</dbReference>
<feature type="compositionally biased region" description="Polar residues" evidence="6">
    <location>
        <begin position="164"/>
        <end position="175"/>
    </location>
</feature>
<keyword evidence="3" id="KW-0833">Ubl conjugation pathway</keyword>
<feature type="compositionally biased region" description="Polar residues" evidence="6">
    <location>
        <begin position="1"/>
        <end position="10"/>
    </location>
</feature>
<evidence type="ECO:0000256" key="4">
    <source>
        <dbReference type="ARBA" id="ARBA00022833"/>
    </source>
</evidence>
<dbReference type="InterPro" id="IPR012677">
    <property type="entry name" value="Nucleotide-bd_a/b_plait_sf"/>
</dbReference>
<gene>
    <name evidence="9" type="ORF">LOTGIDRAFT_170557</name>
</gene>
<dbReference type="GO" id="GO:0003723">
    <property type="term" value="F:RNA binding"/>
    <property type="evidence" value="ECO:0007669"/>
    <property type="project" value="TreeGrafter"/>
</dbReference>
<feature type="compositionally biased region" description="Basic and acidic residues" evidence="6">
    <location>
        <begin position="117"/>
        <end position="132"/>
    </location>
</feature>
<dbReference type="PROSITE" id="PS00518">
    <property type="entry name" value="ZF_RING_1"/>
    <property type="match status" value="1"/>
</dbReference>
<dbReference type="OrthoDB" id="10009520at2759"/>
<dbReference type="InterPro" id="IPR035979">
    <property type="entry name" value="RBD_domain_sf"/>
</dbReference>
<evidence type="ECO:0000313" key="10">
    <source>
        <dbReference type="Proteomes" id="UP000030746"/>
    </source>
</evidence>
<dbReference type="OMA" id="ESWITEC"/>
<proteinExistence type="predicted"/>
<dbReference type="SUPFAM" id="SSF57850">
    <property type="entry name" value="RING/U-box"/>
    <property type="match status" value="2"/>
</dbReference>
<protein>
    <recommendedName>
        <fullName evidence="8">RING-type domain-containing protein</fullName>
    </recommendedName>
</protein>
<evidence type="ECO:0000256" key="7">
    <source>
        <dbReference type="SAM" id="Phobius"/>
    </source>
</evidence>
<feature type="domain" description="RING-type" evidence="8">
    <location>
        <begin position="1253"/>
        <end position="1302"/>
    </location>
</feature>
<keyword evidence="10" id="KW-1185">Reference proteome</keyword>
<dbReference type="GeneID" id="20241453"/>
<dbReference type="Pfam" id="PF07717">
    <property type="entry name" value="OB_NTP_bind"/>
    <property type="match status" value="1"/>
</dbReference>
<dbReference type="CDD" id="cd20335">
    <property type="entry name" value="BRcat_RBR"/>
    <property type="match status" value="1"/>
</dbReference>
<keyword evidence="4" id="KW-0862">Zinc</keyword>
<dbReference type="CDD" id="cd00590">
    <property type="entry name" value="RRM_SF"/>
    <property type="match status" value="1"/>
</dbReference>
<dbReference type="EMBL" id="KB199652">
    <property type="protein sequence ID" value="ESP04720.1"/>
    <property type="molecule type" value="Genomic_DNA"/>
</dbReference>
<dbReference type="HOGENOM" id="CLU_001832_9_1_1"/>
<feature type="compositionally biased region" description="Basic and acidic residues" evidence="6">
    <location>
        <begin position="91"/>
        <end position="100"/>
    </location>
</feature>
<feature type="region of interest" description="Disordered" evidence="6">
    <location>
        <begin position="1"/>
        <end position="147"/>
    </location>
</feature>
<name>V4CQH9_LOTGI</name>
<dbReference type="Pfam" id="PF01485">
    <property type="entry name" value="IBR"/>
    <property type="match status" value="1"/>
</dbReference>
<dbReference type="PANTHER" id="PTHR18934:SF81">
    <property type="entry name" value="ATP-DEPENDENT RNA HELICASE DEAH11, CHLOROPLASTIC-RELATED"/>
    <property type="match status" value="1"/>
</dbReference>
<organism evidence="9 10">
    <name type="scientific">Lottia gigantea</name>
    <name type="common">Giant owl limpet</name>
    <dbReference type="NCBI Taxonomy" id="225164"/>
    <lineage>
        <taxon>Eukaryota</taxon>
        <taxon>Metazoa</taxon>
        <taxon>Spiralia</taxon>
        <taxon>Lophotrochozoa</taxon>
        <taxon>Mollusca</taxon>
        <taxon>Gastropoda</taxon>
        <taxon>Patellogastropoda</taxon>
        <taxon>Lottioidea</taxon>
        <taxon>Lottiidae</taxon>
        <taxon>Lottia</taxon>
    </lineage>
</organism>
<dbReference type="Gene3D" id="3.30.70.330">
    <property type="match status" value="1"/>
</dbReference>
<dbReference type="GO" id="GO:0008270">
    <property type="term" value="F:zinc ion binding"/>
    <property type="evidence" value="ECO:0007669"/>
    <property type="project" value="UniProtKB-KW"/>
</dbReference>
<feature type="compositionally biased region" description="Polar residues" evidence="6">
    <location>
        <begin position="133"/>
        <end position="145"/>
    </location>
</feature>
<dbReference type="Gene3D" id="1.20.120.1080">
    <property type="match status" value="1"/>
</dbReference>
<dbReference type="GO" id="GO:0004386">
    <property type="term" value="F:helicase activity"/>
    <property type="evidence" value="ECO:0007669"/>
    <property type="project" value="TreeGrafter"/>
</dbReference>
<keyword evidence="7" id="KW-0812">Transmembrane</keyword>
<evidence type="ECO:0000313" key="9">
    <source>
        <dbReference type="EMBL" id="ESP04720.1"/>
    </source>
</evidence>
<feature type="transmembrane region" description="Helical" evidence="7">
    <location>
        <begin position="1540"/>
        <end position="1560"/>
    </location>
</feature>
<evidence type="ECO:0000256" key="3">
    <source>
        <dbReference type="ARBA" id="ARBA00022786"/>
    </source>
</evidence>
<dbReference type="STRING" id="225164.V4CQH9"/>
<dbReference type="InterPro" id="IPR011709">
    <property type="entry name" value="DEAD-box_helicase_OB_fold"/>
</dbReference>
<keyword evidence="1" id="KW-0479">Metal-binding</keyword>
<dbReference type="InterPro" id="IPR001841">
    <property type="entry name" value="Znf_RING"/>
</dbReference>
<sequence length="1561" mass="179355">MYSYHQSESATELKVKRKHHSFKDPYENRQYEGPDIPPYGGTDAESSTNEVTSHMLTYSGPLSSRPVNCERKPSALAFNGNDCLRQPGESGDTKNVEENHLSNSNRGKLAQHTKFFTRQEENDDSKQSKKNETPNLDQSNDSSANVDLIETNRLKSYVHLKSETNQKVSHHSIPSLQPEDNDSFYQVQSKGNSQRNRSRRRKSNNHEATKNNQKAFHHVISKTSSHQQAICHSKTERNESSCQDQSKSNSLNPDRNLTYPKGTKINPPIIQDKSIPSKVHLPNHFQKIVTCPKSKPSRNFYVLLLRGELSISFVALLDIILGPDSKHNLLSIDVEPILDLESTTINFSDVQKAEQALKQLREFNCQNLLCTWTPVDKRIEILKTYFNDFELHSSDILKTHDEKIQAIRKQLESCAFDEKEALKMRKEELILQLRELTSFSETVRESLRRSILLEDEQSPPDAAIQTAIETLEELGSIKDDRITDIGKWLVKIPLEPRFGCMIKKGFEMGFAYETIVFTALCSSSGSIFYRGGNDQQKKRSDLKKLTFCDTKGDAFTYLKIYKEWEQVTEKRKNKWCFDNALNSKTLRGARELVNEICSIFKHNWSILVKKTFSTKVELEEALQNIILFAFYENIAHSLGHNRMGYYIPNLRQRVFVHPSSALNSLNDSSQWLVFINILKTSRDYITVVTPVEESWIRKITSLKTKQFDIDEAKKKSVCSVRNQFFGSTTYSFFVGPAYTKLKAYGDLLYESVQVPVVLEADRKTGEVKFICAFNATIPDDLIDDWVTEAKSHVIQRTAEYKVGPNNQAGGVRIVLGLGGEGQLILMPDEYRNIHIKSSGKETSKETVVDKFKRFGQIVDCWEDKRSYYRWGRVTFSTPEAAAEAAMSVKSLREVRILGKSCSISLGKKQHRPVLFHKVPKTVTEQDIRNCLPNDSQRRAITKISIIREKTFTNPNEIPYFQQQIHDQFQEFDHDMKFVVDVMKPYDSNNNFRAFIKFNDASQGTMACDALRGRLIINGQKANLTPKLSSSLSVPEQVYQLLEDEIEDFTAELRENGTEFKLDSKKLNNERRVFNISASNSHDLVQIRYGLAAIVQGEVMEYWSNENNRYLFLKSGREFLRSLEKRTITILQVDNTLLSLRVFGLEDNILMAQNAIDQYLGNMVEGDGRREIKLDGESQPKGLMKTLVIRYDLELEGFVQASGLQSALLNHHNQTLKISGDSASIEKATGLIESLATELRNKITKTKSVELPDCCSCLCPVQSMDYIYRLEACGHAYCLDCIKRQITVAVQSKELPVLCVNCQDPLVWSDFEFCFKRLQINPLDLVRTAVSVYMIRNKDGYRHCLTPDCAMVYRITKKSDVFNCNECGLRICTSCHVEYHDGLTCAMLKSSSDVDSDMEKYLRENATRFELTILNMFELTILKMFELTILDMFELTILNMFELTILDLFELTILNMFELTILKMFELTILNMFELTILDMFELTILNMFELTILDLFELTILNMFELTILNMFELTILNMFELTILNMFKLTILNMFELTILNMFELTIMNMFELTILNMFK</sequence>
<dbReference type="Pfam" id="PF24471">
    <property type="entry name" value="KH_DEAH11"/>
    <property type="match status" value="1"/>
</dbReference>
<feature type="region of interest" description="Disordered" evidence="6">
    <location>
        <begin position="164"/>
        <end position="269"/>
    </location>
</feature>
<dbReference type="PROSITE" id="PS50089">
    <property type="entry name" value="ZF_RING_2"/>
    <property type="match status" value="1"/>
</dbReference>
<reference evidence="9 10" key="1">
    <citation type="journal article" date="2013" name="Nature">
        <title>Insights into bilaterian evolution from three spiralian genomes.</title>
        <authorList>
            <person name="Simakov O."/>
            <person name="Marletaz F."/>
            <person name="Cho S.J."/>
            <person name="Edsinger-Gonzales E."/>
            <person name="Havlak P."/>
            <person name="Hellsten U."/>
            <person name="Kuo D.H."/>
            <person name="Larsson T."/>
            <person name="Lv J."/>
            <person name="Arendt D."/>
            <person name="Savage R."/>
            <person name="Osoegawa K."/>
            <person name="de Jong P."/>
            <person name="Grimwood J."/>
            <person name="Chapman J.A."/>
            <person name="Shapiro H."/>
            <person name="Aerts A."/>
            <person name="Otillar R.P."/>
            <person name="Terry A.Y."/>
            <person name="Boore J.L."/>
            <person name="Grigoriev I.V."/>
            <person name="Lindberg D.R."/>
            <person name="Seaver E.C."/>
            <person name="Weisblat D.A."/>
            <person name="Putnam N.H."/>
            <person name="Rokhsar D.S."/>
        </authorList>
    </citation>
    <scope>NUCLEOTIDE SEQUENCE [LARGE SCALE GENOMIC DNA]</scope>
</reference>
<dbReference type="KEGG" id="lgi:LOTGIDRAFT_170557"/>
<feature type="compositionally biased region" description="Polar residues" evidence="6">
    <location>
        <begin position="221"/>
        <end position="230"/>
    </location>
</feature>
<dbReference type="RefSeq" id="XP_009044619.1">
    <property type="nucleotide sequence ID" value="XM_009046371.1"/>
</dbReference>
<dbReference type="InterPro" id="IPR056245">
    <property type="entry name" value="KH_DEAH11/12"/>
</dbReference>
<dbReference type="SMART" id="SM00847">
    <property type="entry name" value="HA2"/>
    <property type="match status" value="1"/>
</dbReference>
<keyword evidence="2 5" id="KW-0863">Zinc-finger</keyword>
<evidence type="ECO:0000256" key="5">
    <source>
        <dbReference type="PROSITE-ProRule" id="PRU00175"/>
    </source>
</evidence>
<dbReference type="InterPro" id="IPR017907">
    <property type="entry name" value="Znf_RING_CS"/>
</dbReference>
<accession>V4CQH9</accession>
<dbReference type="InterPro" id="IPR002867">
    <property type="entry name" value="IBR_dom"/>
</dbReference>
<evidence type="ECO:0000256" key="1">
    <source>
        <dbReference type="ARBA" id="ARBA00022723"/>
    </source>
</evidence>
<dbReference type="Proteomes" id="UP000030746">
    <property type="component" value="Unassembled WGS sequence"/>
</dbReference>
<evidence type="ECO:0000259" key="8">
    <source>
        <dbReference type="PROSITE" id="PS50089"/>
    </source>
</evidence>
<dbReference type="SUPFAM" id="SSF54928">
    <property type="entry name" value="RNA-binding domain, RBD"/>
    <property type="match status" value="1"/>
</dbReference>
<feature type="compositionally biased region" description="Polar residues" evidence="6">
    <location>
        <begin position="240"/>
        <end position="255"/>
    </location>
</feature>
<feature type="compositionally biased region" description="Basic and acidic residues" evidence="6">
    <location>
        <begin position="22"/>
        <end position="32"/>
    </location>
</feature>
<dbReference type="InterPro" id="IPR007502">
    <property type="entry name" value="Helicase-assoc_dom"/>
</dbReference>
<evidence type="ECO:0000256" key="2">
    <source>
        <dbReference type="ARBA" id="ARBA00022771"/>
    </source>
</evidence>
<keyword evidence="7" id="KW-1133">Transmembrane helix</keyword>
<dbReference type="CTD" id="20241453"/>
<feature type="compositionally biased region" description="Polar residues" evidence="6">
    <location>
        <begin position="44"/>
        <end position="66"/>
    </location>
</feature>
<evidence type="ECO:0000256" key="6">
    <source>
        <dbReference type="SAM" id="MobiDB-lite"/>
    </source>
</evidence>